<evidence type="ECO:0000259" key="14">
    <source>
        <dbReference type="Pfam" id="PF00590"/>
    </source>
</evidence>
<dbReference type="PROSITE" id="PS00839">
    <property type="entry name" value="SUMT_1"/>
    <property type="match status" value="1"/>
</dbReference>
<feature type="domain" description="Tetrapyrrole methylase" evidence="14">
    <location>
        <begin position="14"/>
        <end position="224"/>
    </location>
</feature>
<evidence type="ECO:0000256" key="11">
    <source>
        <dbReference type="ARBA" id="ARBA00025705"/>
    </source>
</evidence>
<comment type="pathway">
    <text evidence="11">Porphyrin-containing compound metabolism; siroheme biosynthesis; precorrin-2 from uroporphyrinogen III: step 1/1.</text>
</comment>
<dbReference type="PROSITE" id="PS00840">
    <property type="entry name" value="SUMT_2"/>
    <property type="match status" value="1"/>
</dbReference>
<dbReference type="InterPro" id="IPR035996">
    <property type="entry name" value="4pyrrol_Methylase_sf"/>
</dbReference>
<dbReference type="InterPro" id="IPR050161">
    <property type="entry name" value="Siro_Cobalamin_biosynth"/>
</dbReference>
<dbReference type="InterPro" id="IPR000878">
    <property type="entry name" value="4pyrrol_Mease"/>
</dbReference>
<dbReference type="GO" id="GO:0009236">
    <property type="term" value="P:cobalamin biosynthetic process"/>
    <property type="evidence" value="ECO:0007669"/>
    <property type="project" value="UniProtKB-KW"/>
</dbReference>
<dbReference type="Proteomes" id="UP000198862">
    <property type="component" value="Unassembled WGS sequence"/>
</dbReference>
<dbReference type="InterPro" id="IPR006366">
    <property type="entry name" value="CobA/CysG_C"/>
</dbReference>
<accession>A0A1I1U1D0</accession>
<dbReference type="STRING" id="1123010.SAMN02745724_05077"/>
<dbReference type="OrthoDB" id="9815856at2"/>
<evidence type="ECO:0000256" key="8">
    <source>
        <dbReference type="ARBA" id="ARBA00023239"/>
    </source>
</evidence>
<evidence type="ECO:0000256" key="10">
    <source>
        <dbReference type="ARBA" id="ARBA00023268"/>
    </source>
</evidence>
<evidence type="ECO:0000313" key="16">
    <source>
        <dbReference type="Proteomes" id="UP000198862"/>
    </source>
</evidence>
<dbReference type="AlphaFoldDB" id="A0A1I1U1D0"/>
<evidence type="ECO:0000256" key="13">
    <source>
        <dbReference type="RuleBase" id="RU003960"/>
    </source>
</evidence>
<sequence>MNIVNFHNPLDLGKVYLIGAGPGDAELLTLKAFKILQQVNVVFYDSLITDEMLALIPKKTKKVFVGKRCGKHSIKQNDICNLLVQAGLSGKIVARLKGGDPSIFGRLAEEADALTQHKIPFAIIPGVTAASGCAAYSGIPLTHRDYSQSVQFITAHQKSVLSEPDWESLSKSQNTLVFYMGLNRIEKISNCLMEHNMSMDMPIAVIDKGATLEQQVLTSTLKDITKALKGLKLLGPALIVVGHVVNARQNIDLNLLFEQHREDYKVNE</sequence>
<gene>
    <name evidence="15" type="ORF">SAMN02745724_05077</name>
</gene>
<evidence type="ECO:0000256" key="4">
    <source>
        <dbReference type="ARBA" id="ARBA00022603"/>
    </source>
</evidence>
<keyword evidence="5 13" id="KW-0808">Transferase</keyword>
<dbReference type="NCBIfam" id="NF004790">
    <property type="entry name" value="PRK06136.1"/>
    <property type="match status" value="1"/>
</dbReference>
<name>A0A1I1U1D0_9GAMM</name>
<evidence type="ECO:0000256" key="12">
    <source>
        <dbReference type="ARBA" id="ARBA00060548"/>
    </source>
</evidence>
<dbReference type="Gene3D" id="3.40.1010.10">
    <property type="entry name" value="Cobalt-precorrin-4 Transmethylase, Domain 1"/>
    <property type="match status" value="1"/>
</dbReference>
<dbReference type="FunFam" id="3.40.1010.10:FF:000001">
    <property type="entry name" value="Siroheme synthase"/>
    <property type="match status" value="1"/>
</dbReference>
<keyword evidence="16" id="KW-1185">Reference proteome</keyword>
<dbReference type="GO" id="GO:0032259">
    <property type="term" value="P:methylation"/>
    <property type="evidence" value="ECO:0007669"/>
    <property type="project" value="UniProtKB-KW"/>
</dbReference>
<evidence type="ECO:0000256" key="2">
    <source>
        <dbReference type="ARBA" id="ARBA00012162"/>
    </source>
</evidence>
<keyword evidence="4 13" id="KW-0489">Methyltransferase</keyword>
<organism evidence="15 16">
    <name type="scientific">Pseudoalteromonas denitrificans DSM 6059</name>
    <dbReference type="NCBI Taxonomy" id="1123010"/>
    <lineage>
        <taxon>Bacteria</taxon>
        <taxon>Pseudomonadati</taxon>
        <taxon>Pseudomonadota</taxon>
        <taxon>Gammaproteobacteria</taxon>
        <taxon>Alteromonadales</taxon>
        <taxon>Pseudoalteromonadaceae</taxon>
        <taxon>Pseudoalteromonas</taxon>
    </lineage>
</organism>
<dbReference type="GO" id="GO:0019354">
    <property type="term" value="P:siroheme biosynthetic process"/>
    <property type="evidence" value="ECO:0007669"/>
    <property type="project" value="UniProtKB-UniPathway"/>
</dbReference>
<keyword evidence="6" id="KW-0949">S-adenosyl-L-methionine</keyword>
<dbReference type="RefSeq" id="WP_091991421.1">
    <property type="nucleotide sequence ID" value="NZ_FOLO01000079.1"/>
</dbReference>
<keyword evidence="7" id="KW-0560">Oxidoreductase</keyword>
<dbReference type="Pfam" id="PF00590">
    <property type="entry name" value="TP_methylase"/>
    <property type="match status" value="1"/>
</dbReference>
<comment type="similarity">
    <text evidence="1 13">Belongs to the precorrin methyltransferase family.</text>
</comment>
<dbReference type="NCBIfam" id="TIGR01469">
    <property type="entry name" value="cobA_cysG_Cterm"/>
    <property type="match status" value="1"/>
</dbReference>
<keyword evidence="10" id="KW-0511">Multifunctional enzyme</keyword>
<keyword evidence="8" id="KW-0456">Lyase</keyword>
<evidence type="ECO:0000256" key="5">
    <source>
        <dbReference type="ARBA" id="ARBA00022679"/>
    </source>
</evidence>
<evidence type="ECO:0000256" key="9">
    <source>
        <dbReference type="ARBA" id="ARBA00023244"/>
    </source>
</evidence>
<evidence type="ECO:0000256" key="6">
    <source>
        <dbReference type="ARBA" id="ARBA00022691"/>
    </source>
</evidence>
<comment type="pathway">
    <text evidence="12">Cofactor biosynthesis; adenosylcobalamin biosynthesis; precorrin-2 from uroporphyrinogen III: step 1/1.</text>
</comment>
<dbReference type="PANTHER" id="PTHR45790">
    <property type="entry name" value="SIROHEME SYNTHASE-RELATED"/>
    <property type="match status" value="1"/>
</dbReference>
<dbReference type="InterPro" id="IPR014776">
    <property type="entry name" value="4pyrrole_Mease_sub2"/>
</dbReference>
<keyword evidence="9" id="KW-0627">Porphyrin biosynthesis</keyword>
<evidence type="ECO:0000256" key="7">
    <source>
        <dbReference type="ARBA" id="ARBA00023002"/>
    </source>
</evidence>
<keyword evidence="3" id="KW-0169">Cobalamin biosynthesis</keyword>
<dbReference type="GO" id="GO:0004851">
    <property type="term" value="F:uroporphyrin-III C-methyltransferase activity"/>
    <property type="evidence" value="ECO:0007669"/>
    <property type="project" value="UniProtKB-EC"/>
</dbReference>
<evidence type="ECO:0000256" key="3">
    <source>
        <dbReference type="ARBA" id="ARBA00022573"/>
    </source>
</evidence>
<evidence type="ECO:0000256" key="1">
    <source>
        <dbReference type="ARBA" id="ARBA00005879"/>
    </source>
</evidence>
<evidence type="ECO:0000313" key="15">
    <source>
        <dbReference type="EMBL" id="SFD64569.1"/>
    </source>
</evidence>
<dbReference type="Gene3D" id="3.30.950.10">
    <property type="entry name" value="Methyltransferase, Cobalt-precorrin-4 Transmethylase, Domain 2"/>
    <property type="match status" value="1"/>
</dbReference>
<dbReference type="EC" id="2.1.1.107" evidence="2"/>
<dbReference type="EMBL" id="FOLO01000079">
    <property type="protein sequence ID" value="SFD64569.1"/>
    <property type="molecule type" value="Genomic_DNA"/>
</dbReference>
<dbReference type="PANTHER" id="PTHR45790:SF1">
    <property type="entry name" value="SIROHEME SYNTHASE"/>
    <property type="match status" value="1"/>
</dbReference>
<proteinExistence type="inferred from homology"/>
<dbReference type="InterPro" id="IPR003043">
    <property type="entry name" value="Uropor_MeTrfase_CS"/>
</dbReference>
<dbReference type="CDD" id="cd11642">
    <property type="entry name" value="SUMT"/>
    <property type="match status" value="1"/>
</dbReference>
<protein>
    <recommendedName>
        <fullName evidence="2">uroporphyrinogen-III C-methyltransferase</fullName>
        <ecNumber evidence="2">2.1.1.107</ecNumber>
    </recommendedName>
</protein>
<dbReference type="UniPathway" id="UPA00262">
    <property type="reaction ID" value="UER00211"/>
</dbReference>
<dbReference type="SUPFAM" id="SSF53790">
    <property type="entry name" value="Tetrapyrrole methylase"/>
    <property type="match status" value="1"/>
</dbReference>
<reference evidence="15 16" key="1">
    <citation type="submission" date="2016-10" db="EMBL/GenBank/DDBJ databases">
        <authorList>
            <person name="de Groot N.N."/>
        </authorList>
    </citation>
    <scope>NUCLEOTIDE SEQUENCE [LARGE SCALE GENOMIC DNA]</scope>
    <source>
        <strain evidence="15 16">DSM 6059</strain>
    </source>
</reference>
<dbReference type="InterPro" id="IPR014777">
    <property type="entry name" value="4pyrrole_Mease_sub1"/>
</dbReference>
<dbReference type="GO" id="GO:0016491">
    <property type="term" value="F:oxidoreductase activity"/>
    <property type="evidence" value="ECO:0007669"/>
    <property type="project" value="UniProtKB-KW"/>
</dbReference>
<dbReference type="FunFam" id="3.30.950.10:FF:000001">
    <property type="entry name" value="Siroheme synthase"/>
    <property type="match status" value="1"/>
</dbReference>
<dbReference type="GO" id="GO:0016829">
    <property type="term" value="F:lyase activity"/>
    <property type="evidence" value="ECO:0007669"/>
    <property type="project" value="UniProtKB-KW"/>
</dbReference>